<evidence type="ECO:0000313" key="3">
    <source>
        <dbReference type="EMBL" id="WDR02940.1"/>
    </source>
</evidence>
<sequence length="291" mass="32068">MSLNLNASGELSAVDGSAHGPRRLLYGLYVDGMRMEETVERCKQAIQSHTPLLVGVLNAAKIVNLRRDPGLREAILDCDLLLADGQSIVWASRLLGKPLPERVTGIDLFEQLLALADEQRRGIYLLGAKPEVLTALEANIGKRWPGVRIAGSHHGYYSDGEATNIAEDIRTSGADMLFLGMASPKKEIFLKRFRHELNVPVLHGVGGSFDVLAGLTKRAPASWRRLGLEWAYRLVQEPGRLWKRYLMTNSAFLALTLREAIRPAAPLDPGVPRRQTSAASPLILNAHLRMT</sequence>
<dbReference type="InterPro" id="IPR004629">
    <property type="entry name" value="WecG_TagA_CpsF"/>
</dbReference>
<dbReference type="Proteomes" id="UP001220530">
    <property type="component" value="Chromosome"/>
</dbReference>
<keyword evidence="2" id="KW-0808">Transferase</keyword>
<name>A0ABY7YPX7_9HYPH</name>
<dbReference type="Pfam" id="PF03808">
    <property type="entry name" value="Glyco_tran_WecG"/>
    <property type="match status" value="1"/>
</dbReference>
<proteinExistence type="predicted"/>
<evidence type="ECO:0000256" key="2">
    <source>
        <dbReference type="ARBA" id="ARBA00022679"/>
    </source>
</evidence>
<dbReference type="RefSeq" id="WP_282219342.1">
    <property type="nucleotide sequence ID" value="NZ_CP118246.1"/>
</dbReference>
<gene>
    <name evidence="3" type="ORF">PSQ19_01560</name>
</gene>
<dbReference type="CDD" id="cd06533">
    <property type="entry name" value="Glyco_transf_WecG_TagA"/>
    <property type="match status" value="1"/>
</dbReference>
<evidence type="ECO:0000313" key="4">
    <source>
        <dbReference type="Proteomes" id="UP001220530"/>
    </source>
</evidence>
<accession>A0ABY7YPX7</accession>
<keyword evidence="4" id="KW-1185">Reference proteome</keyword>
<reference evidence="3 4" key="1">
    <citation type="submission" date="2023-02" db="EMBL/GenBank/DDBJ databases">
        <title>Devosia algicola sp. nov., isolated from the phycosphere of marine algae.</title>
        <authorList>
            <person name="Kim J.M."/>
            <person name="Lee J.K."/>
            <person name="Choi B.J."/>
            <person name="Bayburt H."/>
            <person name="Jeon C.O."/>
        </authorList>
    </citation>
    <scope>NUCLEOTIDE SEQUENCE [LARGE SCALE GENOMIC DNA]</scope>
    <source>
        <strain evidence="3 4">G20-9</strain>
    </source>
</reference>
<dbReference type="NCBIfam" id="TIGR00696">
    <property type="entry name" value="wecG_tagA_cpsF"/>
    <property type="match status" value="1"/>
</dbReference>
<keyword evidence="1" id="KW-0328">Glycosyltransferase</keyword>
<evidence type="ECO:0000256" key="1">
    <source>
        <dbReference type="ARBA" id="ARBA00022676"/>
    </source>
</evidence>
<organism evidence="3 4">
    <name type="scientific">Devosia algicola</name>
    <dbReference type="NCBI Taxonomy" id="3026418"/>
    <lineage>
        <taxon>Bacteria</taxon>
        <taxon>Pseudomonadati</taxon>
        <taxon>Pseudomonadota</taxon>
        <taxon>Alphaproteobacteria</taxon>
        <taxon>Hyphomicrobiales</taxon>
        <taxon>Devosiaceae</taxon>
        <taxon>Devosia</taxon>
    </lineage>
</organism>
<protein>
    <submittedName>
        <fullName evidence="3">WecB/TagA/CpsF family glycosyltransferase</fullName>
    </submittedName>
</protein>
<dbReference type="PANTHER" id="PTHR34136">
    <property type="match status" value="1"/>
</dbReference>
<dbReference type="EMBL" id="CP118246">
    <property type="protein sequence ID" value="WDR02940.1"/>
    <property type="molecule type" value="Genomic_DNA"/>
</dbReference>
<dbReference type="PANTHER" id="PTHR34136:SF1">
    <property type="entry name" value="UDP-N-ACETYL-D-MANNOSAMINURONIC ACID TRANSFERASE"/>
    <property type="match status" value="1"/>
</dbReference>